<dbReference type="NCBIfam" id="NF047558">
    <property type="entry name" value="TPR_END_plus"/>
    <property type="match status" value="1"/>
</dbReference>
<protein>
    <submittedName>
        <fullName evidence="1">Uncharacterized protein</fullName>
    </submittedName>
</protein>
<keyword evidence="2" id="KW-1185">Reference proteome</keyword>
<name>A0A243WI46_9BACT</name>
<dbReference type="OrthoDB" id="6402335at2"/>
<reference evidence="1 2" key="1">
    <citation type="submission" date="2017-01" db="EMBL/GenBank/DDBJ databases">
        <title>A new Hymenobacter.</title>
        <authorList>
            <person name="Liang Y."/>
            <person name="Feng F."/>
        </authorList>
    </citation>
    <scope>NUCLEOTIDE SEQUENCE [LARGE SCALE GENOMIC DNA]</scope>
    <source>
        <strain evidence="1">MIMBbqt21</strain>
    </source>
</reference>
<dbReference type="Proteomes" id="UP000194873">
    <property type="component" value="Unassembled WGS sequence"/>
</dbReference>
<organism evidence="1 2">
    <name type="scientific">Hymenobacter crusticola</name>
    <dbReference type="NCBI Taxonomy" id="1770526"/>
    <lineage>
        <taxon>Bacteria</taxon>
        <taxon>Pseudomonadati</taxon>
        <taxon>Bacteroidota</taxon>
        <taxon>Cytophagia</taxon>
        <taxon>Cytophagales</taxon>
        <taxon>Hymenobacteraceae</taxon>
        <taxon>Hymenobacter</taxon>
    </lineage>
</organism>
<dbReference type="EMBL" id="MTSE01000002">
    <property type="protein sequence ID" value="OUJ75487.1"/>
    <property type="molecule type" value="Genomic_DNA"/>
</dbReference>
<proteinExistence type="predicted"/>
<evidence type="ECO:0000313" key="1">
    <source>
        <dbReference type="EMBL" id="OUJ75487.1"/>
    </source>
</evidence>
<sequence>MSKQNVLLFLLLLVAALSYGQSGTMRVDSLRARASRAMRATDFVKGASFYQQQAEVEKYRTAKANAHYNAACAYARAHTPDRALIELKAAAKLGWHNVALARDDDDLASLRQLPAFDAMLKRMAKVETKQLNPRKAKLVTSDIDLFWKAYDATLKNPGLKEEIYQAQYFDKGSIGLQDYFLSKIRSTHLFVKNLDSKRAFYPAIRANTEQVAAMKKQIRAGFITLKELYPPAWFPNVYFVIGRFNAGGTVSGNGMLVSADMEARTPDTPLKELTLWERNNLGSLEELPAIVAHEHIHIIQKKTKGRTLLQGAIHEGMADFLAELITGKNPNARLMTYGNLHEKDLWADFAQEMAGTSWRNWIANGDQETDEKPADLGYFVGYKICQAYYDETADKKQAIHDMLNLEDYPAFLQKSRYEEKLALR</sequence>
<dbReference type="InterPro" id="IPR019853">
    <property type="entry name" value="GldB-like"/>
</dbReference>
<evidence type="ECO:0000313" key="2">
    <source>
        <dbReference type="Proteomes" id="UP000194873"/>
    </source>
</evidence>
<accession>A0A243WI46</accession>
<gene>
    <name evidence="1" type="ORF">BXP70_05605</name>
</gene>
<dbReference type="Pfam" id="PF25594">
    <property type="entry name" value="GldB_lipo"/>
    <property type="match status" value="1"/>
</dbReference>
<dbReference type="AlphaFoldDB" id="A0A243WI46"/>
<comment type="caution">
    <text evidence="1">The sequence shown here is derived from an EMBL/GenBank/DDBJ whole genome shotgun (WGS) entry which is preliminary data.</text>
</comment>